<feature type="transmembrane region" description="Helical" evidence="5">
    <location>
        <begin position="143"/>
        <end position="162"/>
    </location>
</feature>
<evidence type="ECO:0000256" key="2">
    <source>
        <dbReference type="ARBA" id="ARBA00022692"/>
    </source>
</evidence>
<feature type="transmembrane region" description="Helical" evidence="5">
    <location>
        <begin position="388"/>
        <end position="410"/>
    </location>
</feature>
<protein>
    <submittedName>
        <fullName evidence="6">Vesicular glutamate transporter 1</fullName>
    </submittedName>
</protein>
<comment type="caution">
    <text evidence="6">The sequence shown here is derived from an EMBL/GenBank/DDBJ whole genome shotgun (WGS) entry which is preliminary data.</text>
</comment>
<evidence type="ECO:0000256" key="5">
    <source>
        <dbReference type="SAM" id="Phobius"/>
    </source>
</evidence>
<feature type="transmembrane region" description="Helical" evidence="5">
    <location>
        <begin position="227"/>
        <end position="250"/>
    </location>
</feature>
<dbReference type="Proteomes" id="UP001151699">
    <property type="component" value="Chromosome A"/>
</dbReference>
<dbReference type="InterPro" id="IPR011701">
    <property type="entry name" value="MFS"/>
</dbReference>
<accession>A0A9Q0S8C0</accession>
<dbReference type="GO" id="GO:0030672">
    <property type="term" value="C:synaptic vesicle membrane"/>
    <property type="evidence" value="ECO:0007669"/>
    <property type="project" value="TreeGrafter"/>
</dbReference>
<dbReference type="Gene3D" id="1.20.1250.20">
    <property type="entry name" value="MFS general substrate transporter like domains"/>
    <property type="match status" value="2"/>
</dbReference>
<evidence type="ECO:0000256" key="4">
    <source>
        <dbReference type="ARBA" id="ARBA00023136"/>
    </source>
</evidence>
<evidence type="ECO:0000256" key="3">
    <source>
        <dbReference type="ARBA" id="ARBA00022989"/>
    </source>
</evidence>
<gene>
    <name evidence="6" type="primary">slc17a7_3</name>
    <name evidence="6" type="ORF">Bhyg_02207</name>
</gene>
<dbReference type="InterPro" id="IPR036259">
    <property type="entry name" value="MFS_trans_sf"/>
</dbReference>
<dbReference type="GO" id="GO:0035249">
    <property type="term" value="P:synaptic transmission, glutamatergic"/>
    <property type="evidence" value="ECO:0007669"/>
    <property type="project" value="TreeGrafter"/>
</dbReference>
<dbReference type="EMBL" id="WJQU01000001">
    <property type="protein sequence ID" value="KAJ6646990.1"/>
    <property type="molecule type" value="Genomic_DNA"/>
</dbReference>
<feature type="transmembrane region" description="Helical" evidence="5">
    <location>
        <begin position="169"/>
        <end position="194"/>
    </location>
</feature>
<proteinExistence type="predicted"/>
<dbReference type="AlphaFoldDB" id="A0A9Q0S8C0"/>
<comment type="subcellular location">
    <subcellularLocation>
        <location evidence="1">Membrane</location>
        <topology evidence="1">Multi-pass membrane protein</topology>
    </subcellularLocation>
</comment>
<keyword evidence="2 5" id="KW-0812">Transmembrane</keyword>
<dbReference type="OrthoDB" id="2985014at2759"/>
<organism evidence="6 7">
    <name type="scientific">Pseudolycoriella hygida</name>
    <dbReference type="NCBI Taxonomy" id="35572"/>
    <lineage>
        <taxon>Eukaryota</taxon>
        <taxon>Metazoa</taxon>
        <taxon>Ecdysozoa</taxon>
        <taxon>Arthropoda</taxon>
        <taxon>Hexapoda</taxon>
        <taxon>Insecta</taxon>
        <taxon>Pterygota</taxon>
        <taxon>Neoptera</taxon>
        <taxon>Endopterygota</taxon>
        <taxon>Diptera</taxon>
        <taxon>Nematocera</taxon>
        <taxon>Sciaroidea</taxon>
        <taxon>Sciaridae</taxon>
        <taxon>Pseudolycoriella</taxon>
    </lineage>
</organism>
<dbReference type="PANTHER" id="PTHR11662">
    <property type="entry name" value="SOLUTE CARRIER FAMILY 17"/>
    <property type="match status" value="1"/>
</dbReference>
<feature type="transmembrane region" description="Helical" evidence="5">
    <location>
        <begin position="422"/>
        <end position="442"/>
    </location>
</feature>
<evidence type="ECO:0000313" key="7">
    <source>
        <dbReference type="Proteomes" id="UP001151699"/>
    </source>
</evidence>
<dbReference type="PANTHER" id="PTHR11662:SF456">
    <property type="entry name" value="VESICULAR GLUTAMATE TRANSPORTER, ISOFORM A"/>
    <property type="match status" value="1"/>
</dbReference>
<feature type="transmembrane region" description="Helical" evidence="5">
    <location>
        <begin position="84"/>
        <end position="106"/>
    </location>
</feature>
<feature type="transmembrane region" description="Helical" evidence="5">
    <location>
        <begin position="326"/>
        <end position="344"/>
    </location>
</feature>
<dbReference type="InterPro" id="IPR050382">
    <property type="entry name" value="MFS_Na/Anion_cotransporter"/>
</dbReference>
<keyword evidence="3 5" id="KW-1133">Transmembrane helix</keyword>
<feature type="transmembrane region" description="Helical" evidence="5">
    <location>
        <begin position="454"/>
        <end position="475"/>
    </location>
</feature>
<dbReference type="Pfam" id="PF07690">
    <property type="entry name" value="MFS_1"/>
    <property type="match status" value="2"/>
</dbReference>
<dbReference type="GO" id="GO:0005326">
    <property type="term" value="F:neurotransmitter transmembrane transporter activity"/>
    <property type="evidence" value="ECO:0007669"/>
    <property type="project" value="TreeGrafter"/>
</dbReference>
<evidence type="ECO:0000313" key="6">
    <source>
        <dbReference type="EMBL" id="KAJ6646990.1"/>
    </source>
</evidence>
<dbReference type="GO" id="GO:0060076">
    <property type="term" value="C:excitatory synapse"/>
    <property type="evidence" value="ECO:0007669"/>
    <property type="project" value="TreeGrafter"/>
</dbReference>
<reference evidence="6" key="1">
    <citation type="submission" date="2022-07" db="EMBL/GenBank/DDBJ databases">
        <authorList>
            <person name="Trinca V."/>
            <person name="Uliana J.V.C."/>
            <person name="Torres T.T."/>
            <person name="Ward R.J."/>
            <person name="Monesi N."/>
        </authorList>
    </citation>
    <scope>NUCLEOTIDE SEQUENCE</scope>
    <source>
        <strain evidence="6">HSMRA1968</strain>
        <tissue evidence="6">Whole embryos</tissue>
    </source>
</reference>
<dbReference type="GO" id="GO:0005313">
    <property type="term" value="F:L-glutamate transmembrane transporter activity"/>
    <property type="evidence" value="ECO:0007669"/>
    <property type="project" value="TreeGrafter"/>
</dbReference>
<name>A0A9Q0S8C0_9DIPT</name>
<evidence type="ECO:0000256" key="1">
    <source>
        <dbReference type="ARBA" id="ARBA00004141"/>
    </source>
</evidence>
<dbReference type="FunFam" id="1.20.1250.20:FF:000226">
    <property type="entry name" value="Vesicular GLUtamate transporter"/>
    <property type="match status" value="1"/>
</dbReference>
<dbReference type="SUPFAM" id="SSF103473">
    <property type="entry name" value="MFS general substrate transporter"/>
    <property type="match status" value="1"/>
</dbReference>
<dbReference type="FunFam" id="1.20.1250.20:FF:000264">
    <property type="entry name" value="vesicular glutamate transporter 1"/>
    <property type="match status" value="1"/>
</dbReference>
<keyword evidence="4 5" id="KW-0472">Membrane</keyword>
<keyword evidence="7" id="KW-1185">Reference proteome</keyword>
<sequence>MRSPGIMHVVEGLKGRTASLFAGGMQRFDHMESRKQGYGQMEGGREYDIDDRESPASFDEFERPPLRHVDKYVRAEIPCLSTRYTVAIMTSFGFIISFGIRCNLSMAKLSLNDERDKVIKSQNISNLSKEVWSADWASAIDSAFFWGYLVTQIPGGFIASFLPSNRIFGAAIFGSSICNLFIPLSLSASLYILVIVKIVQGLVEGVTYPACHGIWRFWAPPLERSRLATIAFSGSYAGIVIGLPVSGYLAHLNWQAPFYFYKKSLGESVQQTMPTIATTPWHDIFRSKPVLAIVVANFCRSWNFYMLVLYQSAYLKEVHQYDTAEAGLVGALPHLLMTIIVPFGGMLADHLRKSGTLSTTHVRKLFNCGGFGLEGFFFLLVACSHTALQALTALTLGVAFSGFAISGYNVNHLDIAPRYASILMGISNGIGTVAGLICPIAIDHIVEDKTPRSWSIVFTIAACVHLFGITVYGIFASGELQYWAEPPVEEKQVWSPTKAEITKETAFNEPQADTQINKPTINYGATQPVANNPFAYARTITEQTVQPEAKDTYLHGTAEDRTY</sequence>
<dbReference type="GO" id="GO:0050803">
    <property type="term" value="P:regulation of synapse structure or activity"/>
    <property type="evidence" value="ECO:0007669"/>
    <property type="project" value="TreeGrafter"/>
</dbReference>
<dbReference type="GO" id="GO:0098700">
    <property type="term" value="P:neurotransmitter loading into synaptic vesicle"/>
    <property type="evidence" value="ECO:0007669"/>
    <property type="project" value="TreeGrafter"/>
</dbReference>